<keyword evidence="3 8" id="KW-1134">Transmembrane beta strand</keyword>
<comment type="similarity">
    <text evidence="8">Belongs to the TonB-dependent receptor family.</text>
</comment>
<dbReference type="Gene3D" id="2.170.130.10">
    <property type="entry name" value="TonB-dependent receptor, plug domain"/>
    <property type="match status" value="1"/>
</dbReference>
<dbReference type="PANTHER" id="PTHR30069:SF29">
    <property type="entry name" value="HEMOGLOBIN AND HEMOGLOBIN-HAPTOGLOBIN-BINDING PROTEIN 1-RELATED"/>
    <property type="match status" value="1"/>
</dbReference>
<evidence type="ECO:0000256" key="6">
    <source>
        <dbReference type="ARBA" id="ARBA00023136"/>
    </source>
</evidence>
<dbReference type="PROSITE" id="PS52016">
    <property type="entry name" value="TONB_DEPENDENT_REC_3"/>
    <property type="match status" value="1"/>
</dbReference>
<evidence type="ECO:0000256" key="7">
    <source>
        <dbReference type="ARBA" id="ARBA00023237"/>
    </source>
</evidence>
<dbReference type="Gene3D" id="2.40.170.20">
    <property type="entry name" value="TonB-dependent receptor, beta-barrel domain"/>
    <property type="match status" value="1"/>
</dbReference>
<dbReference type="InterPro" id="IPR012910">
    <property type="entry name" value="Plug_dom"/>
</dbReference>
<feature type="signal peptide" evidence="9">
    <location>
        <begin position="1"/>
        <end position="18"/>
    </location>
</feature>
<evidence type="ECO:0000256" key="9">
    <source>
        <dbReference type="SAM" id="SignalP"/>
    </source>
</evidence>
<keyword evidence="6 8" id="KW-0472">Membrane</keyword>
<keyword evidence="4 8" id="KW-0812">Transmembrane</keyword>
<evidence type="ECO:0000256" key="8">
    <source>
        <dbReference type="PROSITE-ProRule" id="PRU01360"/>
    </source>
</evidence>
<dbReference type="InterPro" id="IPR037066">
    <property type="entry name" value="Plug_dom_sf"/>
</dbReference>
<dbReference type="Proteomes" id="UP001300692">
    <property type="component" value="Unassembled WGS sequence"/>
</dbReference>
<feature type="chain" id="PRO_5046861527" evidence="9">
    <location>
        <begin position="19"/>
        <end position="828"/>
    </location>
</feature>
<evidence type="ECO:0000256" key="4">
    <source>
        <dbReference type="ARBA" id="ARBA00022692"/>
    </source>
</evidence>
<name>A0ABT3CT82_9BACT</name>
<comment type="caution">
    <text evidence="11">The sequence shown here is derived from an EMBL/GenBank/DDBJ whole genome shotgun (WGS) entry which is preliminary data.</text>
</comment>
<organism evidence="11 12">
    <name type="scientific">Reichenbachiella ulvae</name>
    <dbReference type="NCBI Taxonomy" id="2980104"/>
    <lineage>
        <taxon>Bacteria</taxon>
        <taxon>Pseudomonadati</taxon>
        <taxon>Bacteroidota</taxon>
        <taxon>Cytophagia</taxon>
        <taxon>Cytophagales</taxon>
        <taxon>Reichenbachiellaceae</taxon>
        <taxon>Reichenbachiella</taxon>
    </lineage>
</organism>
<comment type="subcellular location">
    <subcellularLocation>
        <location evidence="1 8">Cell outer membrane</location>
        <topology evidence="1 8">Multi-pass membrane protein</topology>
    </subcellularLocation>
</comment>
<dbReference type="EMBL" id="JAOYOD010000001">
    <property type="protein sequence ID" value="MCV9386915.1"/>
    <property type="molecule type" value="Genomic_DNA"/>
</dbReference>
<evidence type="ECO:0000313" key="12">
    <source>
        <dbReference type="Proteomes" id="UP001300692"/>
    </source>
</evidence>
<proteinExistence type="inferred from homology"/>
<dbReference type="RefSeq" id="WP_264137746.1">
    <property type="nucleotide sequence ID" value="NZ_JAOYOD010000001.1"/>
</dbReference>
<evidence type="ECO:0000256" key="5">
    <source>
        <dbReference type="ARBA" id="ARBA00022729"/>
    </source>
</evidence>
<dbReference type="InterPro" id="IPR036942">
    <property type="entry name" value="Beta-barrel_TonB_sf"/>
</dbReference>
<keyword evidence="2 8" id="KW-0813">Transport</keyword>
<gene>
    <name evidence="11" type="ORF">N7U62_09590</name>
</gene>
<sequence>MRKTLLLILCLSSLTAWAQTGSIKGTVIDKESSEPLIGATVTIQGTSVGAVADVQGNFTFNDLDYGTYTVVFKFVGYGEEKRTIDLKSALVTLDPVELSESSIGLEEVMVLASVAEDRKTPVAVSVVKKDVILERASNQEFPELLKSTPGVYATKQGGGYGDSRINLRGFNSENVAVLINGVPVNDMENGRVYWSNWAGLTDVTTMMQVQRGLGASKVAVPSIGGTINILTNSTDVEKGGNVFYGIGNDNYQKASFYVSTGLTDNGWAVSLSGAKITGDGYVDGTEFQGYNYFFNVSKVINEKHSLSLTGFGAPQRHGQRQNTHSLQTFKNEGLKYNTDYGYLDGEVLHAEDNFYHKPQFSLNHYWTINERMDLSTAFYVSTGTGGGGGTAGNSMARTSEGLYDFETVRELNVENNETGSGALSYLRASRNDHRWYGVLSTLNDQISDNLTIQGGLDLRYYKGIHFSEVTNLLGADFAEDDNDINNPNRRLQVGDKRDYYNDGIVLWEGVFGQAEYTVNDLSAFVNIAVSNTSYKRIDYYQYVPGEQETDFQNFLGYQAKGGLNYNLSQKHNVFVNGGYFTKAPIFDAVFQDFQNIINEDVEMQKILSAEVGYGFRTSKLSANLNVYWTNWRDRTLIESISDSTFANLQGVNAIHQGVELDFQYRPIRQVTLTGMVSLGDWTWQNDLTDVNVYDEDRNLVGTYNYYISGLKVGNSAQTTAALGARIEVLKGFKVGANLNYYANNYADFEPTDITSPELKTQSWEIPEYFNLDLNANYTFQIGEIESILYGNVNNALDAEYVTDARSGGINDVYMGTGRQWTLGMRIKF</sequence>
<evidence type="ECO:0000259" key="10">
    <source>
        <dbReference type="Pfam" id="PF07715"/>
    </source>
</evidence>
<dbReference type="InterPro" id="IPR008969">
    <property type="entry name" value="CarboxyPept-like_regulatory"/>
</dbReference>
<dbReference type="Pfam" id="PF07715">
    <property type="entry name" value="Plug"/>
    <property type="match status" value="1"/>
</dbReference>
<dbReference type="PANTHER" id="PTHR30069">
    <property type="entry name" value="TONB-DEPENDENT OUTER MEMBRANE RECEPTOR"/>
    <property type="match status" value="1"/>
</dbReference>
<reference evidence="11 12" key="1">
    <citation type="submission" date="2022-10" db="EMBL/GenBank/DDBJ databases">
        <title>Comparative genomics and taxonomic characterization of three novel marine species of genus Reichenbachiella exhibiting antioxidant and polysaccharide degradation activities.</title>
        <authorList>
            <person name="Muhammad N."/>
            <person name="Lee Y.-J."/>
            <person name="Ko J."/>
            <person name="Kim S.-G."/>
        </authorList>
    </citation>
    <scope>NUCLEOTIDE SEQUENCE [LARGE SCALE GENOMIC DNA]</scope>
    <source>
        <strain evidence="11 12">ABR2-5</strain>
    </source>
</reference>
<dbReference type="Gene3D" id="2.60.40.1120">
    <property type="entry name" value="Carboxypeptidase-like, regulatory domain"/>
    <property type="match status" value="1"/>
</dbReference>
<protein>
    <submittedName>
        <fullName evidence="11">TonB-dependent receptor</fullName>
    </submittedName>
</protein>
<dbReference type="InterPro" id="IPR039426">
    <property type="entry name" value="TonB-dep_rcpt-like"/>
</dbReference>
<dbReference type="SUPFAM" id="SSF56935">
    <property type="entry name" value="Porins"/>
    <property type="match status" value="1"/>
</dbReference>
<evidence type="ECO:0000256" key="3">
    <source>
        <dbReference type="ARBA" id="ARBA00022452"/>
    </source>
</evidence>
<evidence type="ECO:0000256" key="1">
    <source>
        <dbReference type="ARBA" id="ARBA00004571"/>
    </source>
</evidence>
<evidence type="ECO:0000256" key="2">
    <source>
        <dbReference type="ARBA" id="ARBA00022448"/>
    </source>
</evidence>
<keyword evidence="5 9" id="KW-0732">Signal</keyword>
<dbReference type="SUPFAM" id="SSF49464">
    <property type="entry name" value="Carboxypeptidase regulatory domain-like"/>
    <property type="match status" value="1"/>
</dbReference>
<dbReference type="Pfam" id="PF13715">
    <property type="entry name" value="CarbopepD_reg_2"/>
    <property type="match status" value="1"/>
</dbReference>
<keyword evidence="11" id="KW-0675">Receptor</keyword>
<evidence type="ECO:0000313" key="11">
    <source>
        <dbReference type="EMBL" id="MCV9386915.1"/>
    </source>
</evidence>
<accession>A0ABT3CT82</accession>
<feature type="domain" description="TonB-dependent receptor plug" evidence="10">
    <location>
        <begin position="118"/>
        <end position="197"/>
    </location>
</feature>
<keyword evidence="7 8" id="KW-0998">Cell outer membrane</keyword>
<keyword evidence="12" id="KW-1185">Reference proteome</keyword>